<evidence type="ECO:0000313" key="1">
    <source>
        <dbReference type="EMBL" id="KDQ63994.1"/>
    </source>
</evidence>
<keyword evidence="2" id="KW-1185">Reference proteome</keyword>
<dbReference type="Gene3D" id="2.40.70.10">
    <property type="entry name" value="Acid Proteases"/>
    <property type="match status" value="1"/>
</dbReference>
<name>A0A067QAM7_9AGAM</name>
<dbReference type="Proteomes" id="UP000027265">
    <property type="component" value="Unassembled WGS sequence"/>
</dbReference>
<dbReference type="STRING" id="933084.A0A067QAM7"/>
<sequence length="112" mass="12182">MKPKPFVNPKGPNPCKSELAKKIDMKDVLTRILATPLLMTVGEVVGLSKDVAGEFQALLKVKKPEQSSTVVFVEEEGQRLLGGPLITIPIEVDGHKVHAIIDSGSEINILNW</sequence>
<dbReference type="OrthoDB" id="5535068at2759"/>
<reference evidence="2" key="1">
    <citation type="journal article" date="2014" name="Proc. Natl. Acad. Sci. U.S.A.">
        <title>Extensive sampling of basidiomycete genomes demonstrates inadequacy of the white-rot/brown-rot paradigm for wood decay fungi.</title>
        <authorList>
            <person name="Riley R."/>
            <person name="Salamov A.A."/>
            <person name="Brown D.W."/>
            <person name="Nagy L.G."/>
            <person name="Floudas D."/>
            <person name="Held B.W."/>
            <person name="Levasseur A."/>
            <person name="Lombard V."/>
            <person name="Morin E."/>
            <person name="Otillar R."/>
            <person name="Lindquist E.A."/>
            <person name="Sun H."/>
            <person name="LaButti K.M."/>
            <person name="Schmutz J."/>
            <person name="Jabbour D."/>
            <person name="Luo H."/>
            <person name="Baker S.E."/>
            <person name="Pisabarro A.G."/>
            <person name="Walton J.D."/>
            <person name="Blanchette R.A."/>
            <person name="Henrissat B."/>
            <person name="Martin F."/>
            <person name="Cullen D."/>
            <person name="Hibbett D.S."/>
            <person name="Grigoriev I.V."/>
        </authorList>
    </citation>
    <scope>NUCLEOTIDE SEQUENCE [LARGE SCALE GENOMIC DNA]</scope>
    <source>
        <strain evidence="2">MUCL 33604</strain>
    </source>
</reference>
<dbReference type="AlphaFoldDB" id="A0A067QAM7"/>
<accession>A0A067QAM7</accession>
<proteinExistence type="predicted"/>
<dbReference type="HOGENOM" id="CLU_138923_1_0_1"/>
<evidence type="ECO:0000313" key="2">
    <source>
        <dbReference type="Proteomes" id="UP000027265"/>
    </source>
</evidence>
<gene>
    <name evidence="1" type="ORF">JAAARDRAFT_117850</name>
</gene>
<dbReference type="InterPro" id="IPR021109">
    <property type="entry name" value="Peptidase_aspartic_dom_sf"/>
</dbReference>
<dbReference type="InParanoid" id="A0A067QAM7"/>
<protein>
    <submittedName>
        <fullName evidence="1">Uncharacterized protein</fullName>
    </submittedName>
</protein>
<organism evidence="1 2">
    <name type="scientific">Jaapia argillacea MUCL 33604</name>
    <dbReference type="NCBI Taxonomy" id="933084"/>
    <lineage>
        <taxon>Eukaryota</taxon>
        <taxon>Fungi</taxon>
        <taxon>Dikarya</taxon>
        <taxon>Basidiomycota</taxon>
        <taxon>Agaricomycotina</taxon>
        <taxon>Agaricomycetes</taxon>
        <taxon>Agaricomycetidae</taxon>
        <taxon>Jaapiales</taxon>
        <taxon>Jaapiaceae</taxon>
        <taxon>Jaapia</taxon>
    </lineage>
</organism>
<dbReference type="EMBL" id="KL197709">
    <property type="protein sequence ID" value="KDQ63994.1"/>
    <property type="molecule type" value="Genomic_DNA"/>
</dbReference>